<dbReference type="Gene3D" id="3.30.565.10">
    <property type="entry name" value="Histidine kinase-like ATPase, C-terminal domain"/>
    <property type="match status" value="1"/>
</dbReference>
<keyword evidence="13" id="KW-0175">Coiled coil</keyword>
<dbReference type="GO" id="GO:0000155">
    <property type="term" value="F:phosphorelay sensor kinase activity"/>
    <property type="evidence" value="ECO:0007669"/>
    <property type="project" value="InterPro"/>
</dbReference>
<dbReference type="InterPro" id="IPR004358">
    <property type="entry name" value="Sig_transdc_His_kin-like_C"/>
</dbReference>
<evidence type="ECO:0000256" key="10">
    <source>
        <dbReference type="ARBA" id="ARBA00022989"/>
    </source>
</evidence>
<dbReference type="CDD" id="cd00082">
    <property type="entry name" value="HisKA"/>
    <property type="match status" value="1"/>
</dbReference>
<dbReference type="OrthoDB" id="9809766at2"/>
<dbReference type="Pfam" id="PF02518">
    <property type="entry name" value="HATPase_c"/>
    <property type="match status" value="1"/>
</dbReference>
<evidence type="ECO:0000313" key="18">
    <source>
        <dbReference type="Proteomes" id="UP000196138"/>
    </source>
</evidence>
<evidence type="ECO:0000256" key="8">
    <source>
        <dbReference type="ARBA" id="ARBA00022777"/>
    </source>
</evidence>
<dbReference type="EMBL" id="CP021455">
    <property type="protein sequence ID" value="ARU06724.1"/>
    <property type="molecule type" value="Genomic_DNA"/>
</dbReference>
<evidence type="ECO:0000256" key="1">
    <source>
        <dbReference type="ARBA" id="ARBA00000085"/>
    </source>
</evidence>
<keyword evidence="18" id="KW-1185">Reference proteome</keyword>
<evidence type="ECO:0000256" key="2">
    <source>
        <dbReference type="ARBA" id="ARBA00004141"/>
    </source>
</evidence>
<feature type="domain" description="Histidine kinase" evidence="15">
    <location>
        <begin position="233"/>
        <end position="441"/>
    </location>
</feature>
<dbReference type="AlphaFoldDB" id="A0A1Y0ESS6"/>
<dbReference type="SMART" id="SM00387">
    <property type="entry name" value="HATPase_c"/>
    <property type="match status" value="1"/>
</dbReference>
<dbReference type="InterPro" id="IPR036890">
    <property type="entry name" value="HATPase_C_sf"/>
</dbReference>
<dbReference type="InterPro" id="IPR003660">
    <property type="entry name" value="HAMP_dom"/>
</dbReference>
<dbReference type="PANTHER" id="PTHR45436">
    <property type="entry name" value="SENSOR HISTIDINE KINASE YKOH"/>
    <property type="match status" value="1"/>
</dbReference>
<dbReference type="InterPro" id="IPR003661">
    <property type="entry name" value="HisK_dim/P_dom"/>
</dbReference>
<keyword evidence="11" id="KW-0902">Two-component regulatory system</keyword>
<comment type="subcellular location">
    <subcellularLocation>
        <location evidence="2">Membrane</location>
        <topology evidence="2">Multi-pass membrane protein</topology>
    </subcellularLocation>
</comment>
<dbReference type="PROSITE" id="PS50885">
    <property type="entry name" value="HAMP"/>
    <property type="match status" value="1"/>
</dbReference>
<keyword evidence="6 14" id="KW-0812">Transmembrane</keyword>
<dbReference type="PROSITE" id="PS50109">
    <property type="entry name" value="HIS_KIN"/>
    <property type="match status" value="1"/>
</dbReference>
<gene>
    <name evidence="17" type="ORF">CCO03_07615</name>
</gene>
<dbReference type="SMART" id="SM00388">
    <property type="entry name" value="HisKA"/>
    <property type="match status" value="1"/>
</dbReference>
<dbReference type="CDD" id="cd00075">
    <property type="entry name" value="HATPase"/>
    <property type="match status" value="1"/>
</dbReference>
<evidence type="ECO:0000256" key="7">
    <source>
        <dbReference type="ARBA" id="ARBA00022741"/>
    </source>
</evidence>
<evidence type="ECO:0000256" key="13">
    <source>
        <dbReference type="SAM" id="Coils"/>
    </source>
</evidence>
<name>A0A1Y0ESS6_9BURK</name>
<dbReference type="InterPro" id="IPR036097">
    <property type="entry name" value="HisK_dim/P_sf"/>
</dbReference>
<dbReference type="EC" id="2.7.13.3" evidence="3"/>
<dbReference type="SUPFAM" id="SSF47384">
    <property type="entry name" value="Homodimeric domain of signal transducing histidine kinase"/>
    <property type="match status" value="1"/>
</dbReference>
<accession>A0A1Y0ESS6</accession>
<evidence type="ECO:0000313" key="17">
    <source>
        <dbReference type="EMBL" id="ARU06724.1"/>
    </source>
</evidence>
<comment type="catalytic activity">
    <reaction evidence="1">
        <text>ATP + protein L-histidine = ADP + protein N-phospho-L-histidine.</text>
        <dbReference type="EC" id="2.7.13.3"/>
    </reaction>
</comment>
<dbReference type="SUPFAM" id="SSF55874">
    <property type="entry name" value="ATPase domain of HSP90 chaperone/DNA topoisomerase II/histidine kinase"/>
    <property type="match status" value="1"/>
</dbReference>
<protein>
    <recommendedName>
        <fullName evidence="3">histidine kinase</fullName>
        <ecNumber evidence="3">2.7.13.3</ecNumber>
    </recommendedName>
</protein>
<dbReference type="InterPro" id="IPR050428">
    <property type="entry name" value="TCS_sensor_his_kinase"/>
</dbReference>
<evidence type="ECO:0000256" key="14">
    <source>
        <dbReference type="SAM" id="Phobius"/>
    </source>
</evidence>
<dbReference type="Pfam" id="PF00512">
    <property type="entry name" value="HisKA"/>
    <property type="match status" value="1"/>
</dbReference>
<feature type="domain" description="HAMP" evidence="16">
    <location>
        <begin position="189"/>
        <end position="225"/>
    </location>
</feature>
<keyword evidence="12 14" id="KW-0472">Membrane</keyword>
<dbReference type="GO" id="GO:0005524">
    <property type="term" value="F:ATP binding"/>
    <property type="evidence" value="ECO:0007669"/>
    <property type="project" value="UniProtKB-KW"/>
</dbReference>
<keyword evidence="7" id="KW-0547">Nucleotide-binding</keyword>
<dbReference type="KEGG" id="cser:CCO03_07615"/>
<dbReference type="InterPro" id="IPR005467">
    <property type="entry name" value="His_kinase_dom"/>
</dbReference>
<keyword evidence="4" id="KW-0597">Phosphoprotein</keyword>
<evidence type="ECO:0000256" key="11">
    <source>
        <dbReference type="ARBA" id="ARBA00023012"/>
    </source>
</evidence>
<evidence type="ECO:0000256" key="3">
    <source>
        <dbReference type="ARBA" id="ARBA00012438"/>
    </source>
</evidence>
<dbReference type="Proteomes" id="UP000196138">
    <property type="component" value="Chromosome"/>
</dbReference>
<evidence type="ECO:0000256" key="9">
    <source>
        <dbReference type="ARBA" id="ARBA00022840"/>
    </source>
</evidence>
<keyword evidence="5" id="KW-0808">Transferase</keyword>
<dbReference type="GO" id="GO:0005886">
    <property type="term" value="C:plasma membrane"/>
    <property type="evidence" value="ECO:0007669"/>
    <property type="project" value="TreeGrafter"/>
</dbReference>
<keyword evidence="9" id="KW-0067">ATP-binding</keyword>
<evidence type="ECO:0000256" key="5">
    <source>
        <dbReference type="ARBA" id="ARBA00022679"/>
    </source>
</evidence>
<evidence type="ECO:0000256" key="12">
    <source>
        <dbReference type="ARBA" id="ARBA00023136"/>
    </source>
</evidence>
<organism evidence="17 18">
    <name type="scientific">Comamonas serinivorans</name>
    <dbReference type="NCBI Taxonomy" id="1082851"/>
    <lineage>
        <taxon>Bacteria</taxon>
        <taxon>Pseudomonadati</taxon>
        <taxon>Pseudomonadota</taxon>
        <taxon>Betaproteobacteria</taxon>
        <taxon>Burkholderiales</taxon>
        <taxon>Comamonadaceae</taxon>
        <taxon>Comamonas</taxon>
    </lineage>
</organism>
<dbReference type="PRINTS" id="PR00344">
    <property type="entry name" value="BCTRLSENSOR"/>
</dbReference>
<reference evidence="17 18" key="1">
    <citation type="submission" date="2017-05" db="EMBL/GenBank/DDBJ databases">
        <authorList>
            <person name="Song R."/>
            <person name="Chenine A.L."/>
            <person name="Ruprecht R.M."/>
        </authorList>
    </citation>
    <scope>NUCLEOTIDE SEQUENCE [LARGE SCALE GENOMIC DNA]</scope>
    <source>
        <strain evidence="17 18">DSM 26136</strain>
    </source>
</reference>
<evidence type="ECO:0000259" key="16">
    <source>
        <dbReference type="PROSITE" id="PS50885"/>
    </source>
</evidence>
<keyword evidence="8" id="KW-0418">Kinase</keyword>
<dbReference type="Gene3D" id="1.10.287.130">
    <property type="match status" value="1"/>
</dbReference>
<feature type="transmembrane region" description="Helical" evidence="14">
    <location>
        <begin position="155"/>
        <end position="172"/>
    </location>
</feature>
<dbReference type="InterPro" id="IPR003594">
    <property type="entry name" value="HATPase_dom"/>
</dbReference>
<sequence length="450" mass="48109">MADALARDLILAVAAVVLLALAGTAAFLLQQINRNFDTELVESAHRMMDVAMHQVDRDLPGAHTAPAAPLLSDPPLFHDDDLVVQLVDAQGRIWLRTQAAPLTAFAVEQREGFHDLAGWRIYVAAHPGRPLYLYLADPLAERTEAVVSAMTTLTLAWAVVLVALAALLVVLARKRIGMVSALQQQIGTRSGNHLQPLALTGMPVELAALARDVNALLARLQEALQVERALAANAAHELRTPLAAAQLRLATAMSSGVQNEHVQAAHQALISLQHRTEKLLQLSRAESAQALNLQAVNLNELASTVAQEMWRQHPAAQSQLDLVLAEDPAPRAWAEPDAVAIALRNLIENALRYAGSAEIELRVLAPATLQLRDAGPGVPPERLAQLRERHVRASADHAGFGLGLSIVASVAAKQGAQLVLRSPPDGLPRGFEASLLLRPAEAASAPGPLR</sequence>
<feature type="coiled-coil region" evidence="13">
    <location>
        <begin position="206"/>
        <end position="237"/>
    </location>
</feature>
<proteinExistence type="predicted"/>
<evidence type="ECO:0000256" key="6">
    <source>
        <dbReference type="ARBA" id="ARBA00022692"/>
    </source>
</evidence>
<keyword evidence="10 14" id="KW-1133">Transmembrane helix</keyword>
<dbReference type="PANTHER" id="PTHR45436:SF14">
    <property type="entry name" value="SENSOR PROTEIN QSEC"/>
    <property type="match status" value="1"/>
</dbReference>
<evidence type="ECO:0000256" key="4">
    <source>
        <dbReference type="ARBA" id="ARBA00022553"/>
    </source>
</evidence>
<evidence type="ECO:0000259" key="15">
    <source>
        <dbReference type="PROSITE" id="PS50109"/>
    </source>
</evidence>